<proteinExistence type="predicted"/>
<keyword evidence="1" id="KW-0812">Transmembrane</keyword>
<dbReference type="OrthoDB" id="5081853at2"/>
<comment type="caution">
    <text evidence="2">The sequence shown here is derived from an EMBL/GenBank/DDBJ whole genome shotgun (WGS) entry which is preliminary data.</text>
</comment>
<feature type="transmembrane region" description="Helical" evidence="1">
    <location>
        <begin position="48"/>
        <end position="69"/>
    </location>
</feature>
<protein>
    <submittedName>
        <fullName evidence="2">Uncharacterized protein</fullName>
    </submittedName>
</protein>
<evidence type="ECO:0000256" key="1">
    <source>
        <dbReference type="SAM" id="Phobius"/>
    </source>
</evidence>
<evidence type="ECO:0000313" key="2">
    <source>
        <dbReference type="EMBL" id="RUR03087.1"/>
    </source>
</evidence>
<dbReference type="RefSeq" id="WP_127046136.1">
    <property type="nucleotide sequence ID" value="NZ_RZGZ01000001.1"/>
</dbReference>
<name>A0A433JW41_9MICO</name>
<keyword evidence="1" id="KW-0472">Membrane</keyword>
<keyword evidence="1" id="KW-1133">Transmembrane helix</keyword>
<keyword evidence="3" id="KW-1185">Reference proteome</keyword>
<feature type="transmembrane region" description="Helical" evidence="1">
    <location>
        <begin position="21"/>
        <end position="42"/>
    </location>
</feature>
<accession>A0A433JW41</accession>
<evidence type="ECO:0000313" key="3">
    <source>
        <dbReference type="Proteomes" id="UP000274909"/>
    </source>
</evidence>
<reference evidence="2 3" key="1">
    <citation type="submission" date="2018-12" db="EMBL/GenBank/DDBJ databases">
        <authorList>
            <person name="Li F."/>
        </authorList>
    </citation>
    <scope>NUCLEOTIDE SEQUENCE [LARGE SCALE GENOMIC DNA]</scope>
    <source>
        <strain evidence="2 3">EGI 6500705</strain>
    </source>
</reference>
<organism evidence="2 3">
    <name type="scientific">Labedella endophytica</name>
    <dbReference type="NCBI Taxonomy" id="1523160"/>
    <lineage>
        <taxon>Bacteria</taxon>
        <taxon>Bacillati</taxon>
        <taxon>Actinomycetota</taxon>
        <taxon>Actinomycetes</taxon>
        <taxon>Micrococcales</taxon>
        <taxon>Microbacteriaceae</taxon>
        <taxon>Labedella</taxon>
    </lineage>
</organism>
<dbReference type="EMBL" id="RZGZ01000001">
    <property type="protein sequence ID" value="RUR03087.1"/>
    <property type="molecule type" value="Genomic_DNA"/>
</dbReference>
<dbReference type="Proteomes" id="UP000274909">
    <property type="component" value="Unassembled WGS sequence"/>
</dbReference>
<sequence length="94" mass="9977">MSDPTPSLIQQRMAITRDRTYGIVMTVLALLIAASGIARAVGEANDPLLAWLLAGVSLALAAISAVRALRATRRLRAFEAEHGAEAGKQRPIGR</sequence>
<gene>
    <name evidence="2" type="ORF">ELQ94_00570</name>
</gene>
<dbReference type="AlphaFoldDB" id="A0A433JW41"/>